<dbReference type="AlphaFoldDB" id="A0A941EQW0"/>
<dbReference type="GO" id="GO:0005524">
    <property type="term" value="F:ATP binding"/>
    <property type="evidence" value="ECO:0007669"/>
    <property type="project" value="UniProtKB-UniRule"/>
</dbReference>
<evidence type="ECO:0000313" key="6">
    <source>
        <dbReference type="EMBL" id="MBR7835711.1"/>
    </source>
</evidence>
<evidence type="ECO:0000313" key="7">
    <source>
        <dbReference type="Proteomes" id="UP000675781"/>
    </source>
</evidence>
<dbReference type="Gene3D" id="3.40.50.20">
    <property type="match status" value="1"/>
</dbReference>
<accession>A0A941EQW0</accession>
<evidence type="ECO:0000256" key="3">
    <source>
        <dbReference type="ARBA" id="ARBA00022840"/>
    </source>
</evidence>
<keyword evidence="1" id="KW-0436">Ligase</keyword>
<name>A0A941EQW0_9ACTN</name>
<dbReference type="Gene3D" id="3.30.1490.20">
    <property type="entry name" value="ATP-grasp fold, A domain"/>
    <property type="match status" value="1"/>
</dbReference>
<dbReference type="InterPro" id="IPR013815">
    <property type="entry name" value="ATP_grasp_subdomain_1"/>
</dbReference>
<dbReference type="Proteomes" id="UP000675781">
    <property type="component" value="Unassembled WGS sequence"/>
</dbReference>
<evidence type="ECO:0000256" key="2">
    <source>
        <dbReference type="ARBA" id="ARBA00022741"/>
    </source>
</evidence>
<keyword evidence="3 4" id="KW-0067">ATP-binding</keyword>
<dbReference type="InterPro" id="IPR052032">
    <property type="entry name" value="ATP-dep_AA_Ligase"/>
</dbReference>
<dbReference type="SUPFAM" id="SSF56059">
    <property type="entry name" value="Glutathione synthetase ATP-binding domain-like"/>
    <property type="match status" value="1"/>
</dbReference>
<evidence type="ECO:0000259" key="5">
    <source>
        <dbReference type="PROSITE" id="PS50975"/>
    </source>
</evidence>
<dbReference type="PROSITE" id="PS50975">
    <property type="entry name" value="ATP_GRASP"/>
    <property type="match status" value="1"/>
</dbReference>
<proteinExistence type="predicted"/>
<evidence type="ECO:0000256" key="1">
    <source>
        <dbReference type="ARBA" id="ARBA00022598"/>
    </source>
</evidence>
<feature type="domain" description="ATP-grasp" evidence="5">
    <location>
        <begin position="186"/>
        <end position="387"/>
    </location>
</feature>
<dbReference type="Gene3D" id="3.30.470.20">
    <property type="entry name" value="ATP-grasp fold, B domain"/>
    <property type="match status" value="1"/>
</dbReference>
<protein>
    <submittedName>
        <fullName evidence="6">ATP-grasp domain-containing protein</fullName>
    </submittedName>
</protein>
<evidence type="ECO:0000256" key="4">
    <source>
        <dbReference type="PROSITE-ProRule" id="PRU00409"/>
    </source>
</evidence>
<dbReference type="GO" id="GO:0046872">
    <property type="term" value="F:metal ion binding"/>
    <property type="evidence" value="ECO:0007669"/>
    <property type="project" value="InterPro"/>
</dbReference>
<comment type="caution">
    <text evidence="6">The sequence shown here is derived from an EMBL/GenBank/DDBJ whole genome shotgun (WGS) entry which is preliminary data.</text>
</comment>
<reference evidence="6" key="1">
    <citation type="submission" date="2021-04" db="EMBL/GenBank/DDBJ databases">
        <title>Genome based classification of Actinospica acidithermotolerans sp. nov., an actinobacterium isolated from an Indonesian hot spring.</title>
        <authorList>
            <person name="Kusuma A.B."/>
            <person name="Putra K.E."/>
            <person name="Nafisah S."/>
            <person name="Loh J."/>
            <person name="Nouioui I."/>
            <person name="Goodfellow M."/>
        </authorList>
    </citation>
    <scope>NUCLEOTIDE SEQUENCE</scope>
    <source>
        <strain evidence="6">CSCA 57</strain>
    </source>
</reference>
<sequence length="481" mass="52876">MLQESSSAHIPDCRTWACRCAGPEGNLEGAGWCSLRRPWLLRSCVALTRPGNGQAGRTRRQRPMTARPVDDHDIVVVCNAQQEVLVALFDQHAEVCLVLDGMDRRYRPLDQRLLDQCEKVYRISSFDSIAELSAVAVDLRSSGRTVAEVFCQAETSQFGAGYLKLLLGRSGNPLHHVAHRDKRLMKELVRGAGVPTAEFRSLPDPADAAAVTRIAAELSAPLIVKPASGYGATTTEKVDDAADLATVATGLTFDVSQRSHQLIVEEYVTGEELCVDAIWSGDKALTFVVHRYLRPRITVLDNRLDGSMILLPEDYPELYERLRDMHTRLNPALGIDSGPTHVEVFERPDGELLFSEIASRPGGGWIQLMIGAYHGHATWPLAASAALTGTIPALHSARPYVGGISVRPTVPGVITEMPTDEELSRHPGMITWHRRRQIGDRARCDGPSDWYLFLIFGADSEDELVDLCVEAAQTLTIRTDG</sequence>
<keyword evidence="2 4" id="KW-0547">Nucleotide-binding</keyword>
<dbReference type="GO" id="GO:0016874">
    <property type="term" value="F:ligase activity"/>
    <property type="evidence" value="ECO:0007669"/>
    <property type="project" value="UniProtKB-KW"/>
</dbReference>
<gene>
    <name evidence="6" type="ORF">KDL01_20715</name>
</gene>
<keyword evidence="7" id="KW-1185">Reference proteome</keyword>
<organism evidence="6 7">
    <name type="scientific">Actinospica durhamensis</name>
    <dbReference type="NCBI Taxonomy" id="1508375"/>
    <lineage>
        <taxon>Bacteria</taxon>
        <taxon>Bacillati</taxon>
        <taxon>Actinomycetota</taxon>
        <taxon>Actinomycetes</taxon>
        <taxon>Catenulisporales</taxon>
        <taxon>Actinospicaceae</taxon>
        <taxon>Actinospica</taxon>
    </lineage>
</organism>
<dbReference type="Pfam" id="PF13535">
    <property type="entry name" value="ATP-grasp_4"/>
    <property type="match status" value="1"/>
</dbReference>
<dbReference type="EMBL" id="JAGSOG010000106">
    <property type="protein sequence ID" value="MBR7835711.1"/>
    <property type="molecule type" value="Genomic_DNA"/>
</dbReference>
<dbReference type="PANTHER" id="PTHR43585:SF2">
    <property type="entry name" value="ATP-GRASP ENZYME FSQD"/>
    <property type="match status" value="1"/>
</dbReference>
<dbReference type="PANTHER" id="PTHR43585">
    <property type="entry name" value="FUMIPYRROLE BIOSYNTHESIS PROTEIN C"/>
    <property type="match status" value="1"/>
</dbReference>
<dbReference type="InterPro" id="IPR011761">
    <property type="entry name" value="ATP-grasp"/>
</dbReference>